<name>A0A4Z1FQN7_9HELO</name>
<dbReference type="Pfam" id="PF06985">
    <property type="entry name" value="HET"/>
    <property type="match status" value="1"/>
</dbReference>
<evidence type="ECO:0000259" key="1">
    <source>
        <dbReference type="Pfam" id="PF06985"/>
    </source>
</evidence>
<dbReference type="Proteomes" id="UP000297910">
    <property type="component" value="Unassembled WGS sequence"/>
</dbReference>
<reference evidence="2 3" key="1">
    <citation type="submission" date="2017-12" db="EMBL/GenBank/DDBJ databases">
        <title>Comparative genomics of Botrytis spp.</title>
        <authorList>
            <person name="Valero-Jimenez C.A."/>
            <person name="Tapia P."/>
            <person name="Veloso J."/>
            <person name="Silva-Moreno E."/>
            <person name="Staats M."/>
            <person name="Valdes J.H."/>
            <person name="Van Kan J.A.L."/>
        </authorList>
    </citation>
    <scope>NUCLEOTIDE SEQUENCE [LARGE SCALE GENOMIC DNA]</scope>
    <source>
        <strain evidence="2 3">Bp0003</strain>
    </source>
</reference>
<gene>
    <name evidence="2" type="ORF">BPAE_0083g00320</name>
</gene>
<dbReference type="AlphaFoldDB" id="A0A4Z1FQN7"/>
<dbReference type="InterPro" id="IPR010730">
    <property type="entry name" value="HET"/>
</dbReference>
<comment type="caution">
    <text evidence="2">The sequence shown here is derived from an EMBL/GenBank/DDBJ whole genome shotgun (WGS) entry which is preliminary data.</text>
</comment>
<evidence type="ECO:0000313" key="2">
    <source>
        <dbReference type="EMBL" id="TGO25299.1"/>
    </source>
</evidence>
<feature type="domain" description="Heterokaryon incompatibility" evidence="1">
    <location>
        <begin position="125"/>
        <end position="277"/>
    </location>
</feature>
<sequence length="516" mass="58508">MADNRSYWAVEKYARTACPLCRLALAILQGEGAPLSVASDGMPLERAKYSFEYAKFLMPHSDSIATFTLSKKWLTECIHKHQKCAIQFDPIMPSRLLEINVPTGRSNYQVRLRTFNIPPGTQCTTLSHVWGSLNFVKLVKDNISDFQEDIPVSTLTKTFHDALKVTLEFRFHYLWIDSLCIIQDDVDDWKKESVRMASVYGGSSLNIAATGARDGNDGLFFDKNPNLIRRVELITDFDFEWGGSDGYKPKFFLADMDIYERSCLESPLFQRAWTLQERILSPRTLHLSKHQVILECHTRTYFETFDQVEDARFGTSSQLKDLHSGNFWYAAWSEIVKLYTRSKLTISSDKLVALSGIAKYFASDFKILDIQTDTTSSDPFGHCLGGTIRIACVKILDSEILIKDPSTKKPSEVEVYFNNSGHSKVYLLKITNTALGTIWDGAEEGLLITPVAGRKGFFTRIGTYLPKGDLDLMNNVIVLEDARKSLEPLRDDELSLYEGIYGMNEAGKRMYIITLI</sequence>
<organism evidence="2 3">
    <name type="scientific">Botrytis paeoniae</name>
    <dbReference type="NCBI Taxonomy" id="278948"/>
    <lineage>
        <taxon>Eukaryota</taxon>
        <taxon>Fungi</taxon>
        <taxon>Dikarya</taxon>
        <taxon>Ascomycota</taxon>
        <taxon>Pezizomycotina</taxon>
        <taxon>Leotiomycetes</taxon>
        <taxon>Helotiales</taxon>
        <taxon>Sclerotiniaceae</taxon>
        <taxon>Botrytis</taxon>
    </lineage>
</organism>
<dbReference type="EMBL" id="PQXI01000083">
    <property type="protein sequence ID" value="TGO25299.1"/>
    <property type="molecule type" value="Genomic_DNA"/>
</dbReference>
<proteinExistence type="predicted"/>
<dbReference type="PANTHER" id="PTHR33112:SF16">
    <property type="entry name" value="HETEROKARYON INCOMPATIBILITY DOMAIN-CONTAINING PROTEIN"/>
    <property type="match status" value="1"/>
</dbReference>
<dbReference type="PANTHER" id="PTHR33112">
    <property type="entry name" value="DOMAIN PROTEIN, PUTATIVE-RELATED"/>
    <property type="match status" value="1"/>
</dbReference>
<protein>
    <recommendedName>
        <fullName evidence="1">Heterokaryon incompatibility domain-containing protein</fullName>
    </recommendedName>
</protein>
<evidence type="ECO:0000313" key="3">
    <source>
        <dbReference type="Proteomes" id="UP000297910"/>
    </source>
</evidence>
<accession>A0A4Z1FQN7</accession>
<keyword evidence="3" id="KW-1185">Reference proteome</keyword>